<dbReference type="EMBL" id="SAYA01000016">
    <property type="protein sequence ID" value="TXJ26219.1"/>
    <property type="molecule type" value="Genomic_DNA"/>
</dbReference>
<dbReference type="Proteomes" id="UP000324336">
    <property type="component" value="Unassembled WGS sequence"/>
</dbReference>
<dbReference type="Proteomes" id="UP000322659">
    <property type="component" value="Unassembled WGS sequence"/>
</dbReference>
<organism evidence="1 4">
    <name type="scientific">Brachyspira aalborgi</name>
    <dbReference type="NCBI Taxonomy" id="29522"/>
    <lineage>
        <taxon>Bacteria</taxon>
        <taxon>Pseudomonadati</taxon>
        <taxon>Spirochaetota</taxon>
        <taxon>Spirochaetia</taxon>
        <taxon>Brachyspirales</taxon>
        <taxon>Brachyspiraceae</taxon>
        <taxon>Brachyspira</taxon>
    </lineage>
</organism>
<evidence type="ECO:0000313" key="2">
    <source>
        <dbReference type="EMBL" id="TXJ30705.1"/>
    </source>
</evidence>
<dbReference type="AlphaFoldDB" id="A0AB38PZ53"/>
<dbReference type="EMBL" id="SAXZ01000015">
    <property type="protein sequence ID" value="TXJ30705.1"/>
    <property type="molecule type" value="Genomic_DNA"/>
</dbReference>
<reference evidence="1" key="2">
    <citation type="submission" date="2019-01" db="EMBL/GenBank/DDBJ databases">
        <authorList>
            <person name="Thorell K."/>
        </authorList>
    </citation>
    <scope>NUCLEOTIDE SEQUENCE</scope>
    <source>
        <strain evidence="1">PC4597II</strain>
        <strain evidence="2">PC5099IV</strain>
    </source>
</reference>
<dbReference type="RefSeq" id="WP_021957591.1">
    <property type="nucleotide sequence ID" value="NZ_SAXV01000017.1"/>
</dbReference>
<gene>
    <name evidence="2" type="ORF">EPJ71_12250</name>
    <name evidence="1" type="ORF">EPJ73_05270</name>
</gene>
<keyword evidence="3" id="KW-1185">Reference proteome</keyword>
<proteinExistence type="predicted"/>
<evidence type="ECO:0000313" key="3">
    <source>
        <dbReference type="Proteomes" id="UP000322659"/>
    </source>
</evidence>
<evidence type="ECO:0000313" key="4">
    <source>
        <dbReference type="Proteomes" id="UP000324336"/>
    </source>
</evidence>
<evidence type="ECO:0000313" key="1">
    <source>
        <dbReference type="EMBL" id="TXJ26219.1"/>
    </source>
</evidence>
<name>A0AB38PZ53_9SPIR</name>
<comment type="caution">
    <text evidence="1">The sequence shown here is derived from an EMBL/GenBank/DDBJ whole genome shotgun (WGS) entry which is preliminary data.</text>
</comment>
<sequence>MNNNLREYIESFNNIIWLYRNIIDNKILENENLKSIDNEAKKELFDYIFDKYLDSESELNSLSVDSRYYSVVIHFLNKIEIFLPIEEYCNNKIRDEIKKIKISNVRDIFMHLDMALFLDDKSLLNKIPFSEYLSFISDSIKDINYGNGYYYAKSMPLIFIINLLLEKIKEKEDIDKILDVIKKFDEFGQYNILEYIIYSLDEEEIKSDLIYNNLIKYCIELFNEEKLRKSHLNKRITKILEVIIDAIFEDIERLKFILDIYFPKDEKELEEIYQYIDYKEKYKLDIPLYCLSKNKVDIKNTLTDIQCDIIIKYLALYVRKDKDNEIKIIVKNILDEDIDLRIYWNLVRENFLEYCSKTFDIIFFNRYRNILQLLNPTVDEFNNFSEQVKNVFYWHLIKEDNKELYSLIPEEVKKAIEIDKRYKEKIGEEKRLFQEERIKCVHKFFDKNKILEDIDNIIKALGNNPTFQDLSYYNDEYYKGKYENKEKYLESEIIIINPFIIDYFLIVSKYLIKNISMSKIKEYVENYWDKHWGIHLYNYLKRKNDIVDRVSFDDNEKDKIKNYFKSYNYSETIKDLHNCLEGTFDNSYLYFIFYNLENIFKDIKFEYDEEILINMLKIPYDYYKGDIKLYNNYYYLEYFGVIMEYDADNINFDIFFIGNEEMKSSIFKKLIESIDKDMITNEFGSYYALLSIIKLYNSDKENLYTYYNKIVELVAHFYTSSLNKVEFSQIYNIINSFVQENNLDNNILDIINESKQINYDHLKYINNLQRKLLEEEIFYTSSCYKLIYEIRRKINSKDIKISHNINPSTIENIKYELNQLYQHNNFDYLNQVEFNNLKNKIKNISDKFINDTDLNFEESMIYNNLLYLQNFIVEDITIWQKFTEFLINNKDYYYSDMIIEKLIFENLFEYIDKNNFKFDFFIDNLILLYNSIIEKPYKDGIIPNETLIHRFLDNVILALIDLKLDENLYKNIYDNITYLNYFVKNAIKGNIFNDFPPVKITIKNGEYFVYDLENNFRFETNDIDDLVKRLVPNDFNNVSRILKFQYLLNDINNETLTMSHPYIFEDKNECLYSLDKKVYMACFSKTIDKDNAYAWWKIYGITPDDNLENIKVRIIFNKRDLLKNILLKKDKNFEYYFGDIKYIGDKKEKNDDIKDFFEKSTSFKFEREFRILIKYIGIDEIPNDKYNDKYKIFFKLDLDNKLYKSITLDNKLSFDPYRNLEGKHKEAIKHILKEAQDKI</sequence>
<reference evidence="3 4" key="1">
    <citation type="journal article" date="1992" name="Lakartidningen">
        <title>[Penicillin V and not amoxicillin is the first choice preparation in acute otitis].</title>
        <authorList>
            <person name="Kamme C."/>
            <person name="Lundgren K."/>
            <person name="Prellner K."/>
        </authorList>
    </citation>
    <scope>NUCLEOTIDE SEQUENCE [LARGE SCALE GENOMIC DNA]</scope>
    <source>
        <strain evidence="1 4">PC4597II</strain>
        <strain evidence="2 3">PC5099IV</strain>
    </source>
</reference>
<accession>A0AB38PZ53</accession>
<protein>
    <submittedName>
        <fullName evidence="1">Uncharacterized protein</fullName>
    </submittedName>
</protein>